<organism evidence="2 3">
    <name type="scientific">Aminobacter aminovorans</name>
    <name type="common">Chelatobacter heintzii</name>
    <dbReference type="NCBI Taxonomy" id="83263"/>
    <lineage>
        <taxon>Bacteria</taxon>
        <taxon>Pseudomonadati</taxon>
        <taxon>Pseudomonadota</taxon>
        <taxon>Alphaproteobacteria</taxon>
        <taxon>Hyphomicrobiales</taxon>
        <taxon>Phyllobacteriaceae</taxon>
        <taxon>Aminobacter</taxon>
    </lineage>
</organism>
<dbReference type="Pfam" id="PF05598">
    <property type="entry name" value="DUF772"/>
    <property type="match status" value="1"/>
</dbReference>
<dbReference type="InterPro" id="IPR008490">
    <property type="entry name" value="Transposase_InsH_N"/>
</dbReference>
<evidence type="ECO:0000313" key="2">
    <source>
        <dbReference type="EMBL" id="MBB3708887.1"/>
    </source>
</evidence>
<comment type="caution">
    <text evidence="2">The sequence shown here is derived from an EMBL/GenBank/DDBJ whole genome shotgun (WGS) entry which is preliminary data.</text>
</comment>
<gene>
    <name evidence="2" type="ORF">FHS67_005229</name>
</gene>
<dbReference type="Proteomes" id="UP000577697">
    <property type="component" value="Unassembled WGS sequence"/>
</dbReference>
<dbReference type="EMBL" id="JACICB010000023">
    <property type="protein sequence ID" value="MBB3708887.1"/>
    <property type="molecule type" value="Genomic_DNA"/>
</dbReference>
<evidence type="ECO:0000259" key="1">
    <source>
        <dbReference type="Pfam" id="PF05598"/>
    </source>
</evidence>
<keyword evidence="3" id="KW-1185">Reference proteome</keyword>
<name>A0ABR6HEA6_AMIAI</name>
<protein>
    <recommendedName>
        <fullName evidence="1">Transposase InsH N-terminal domain-containing protein</fullName>
    </recommendedName>
</protein>
<sequence>MKGQAGLWDVDERYARLSAAGDPLERLITVVASEKFRKPLPKALNRPDRSQGGRPPYDAVMMFKILVLQALYGLSDEQAEFQIMTYPETTISLGRIARRLMLRRGAAPWPK</sequence>
<reference evidence="2 3" key="1">
    <citation type="submission" date="2020-08" db="EMBL/GenBank/DDBJ databases">
        <title>Genomic Encyclopedia of Type Strains, Phase IV (KMG-IV): sequencing the most valuable type-strain genomes for metagenomic binning, comparative biology and taxonomic classification.</title>
        <authorList>
            <person name="Goeker M."/>
        </authorList>
    </citation>
    <scope>NUCLEOTIDE SEQUENCE [LARGE SCALE GENOMIC DNA]</scope>
    <source>
        <strain evidence="2 3">DSM 10368</strain>
    </source>
</reference>
<feature type="domain" description="Transposase InsH N-terminal" evidence="1">
    <location>
        <begin position="14"/>
        <end position="85"/>
    </location>
</feature>
<proteinExistence type="predicted"/>
<accession>A0ABR6HEA6</accession>
<evidence type="ECO:0000313" key="3">
    <source>
        <dbReference type="Proteomes" id="UP000577697"/>
    </source>
</evidence>